<evidence type="ECO:0000313" key="2">
    <source>
        <dbReference type="EMBL" id="WTT18054.1"/>
    </source>
</evidence>
<sequence>MANHTASTAVRPTATTAVRGNRGTGTGDRGARVPVLMIAAQPRKLNRNDFVLVN</sequence>
<name>A0AAU2A3U7_9ACTN</name>
<organism evidence="2">
    <name type="scientific">Streptomyces sp. NBC_00093</name>
    <dbReference type="NCBI Taxonomy" id="2975649"/>
    <lineage>
        <taxon>Bacteria</taxon>
        <taxon>Bacillati</taxon>
        <taxon>Actinomycetota</taxon>
        <taxon>Actinomycetes</taxon>
        <taxon>Kitasatosporales</taxon>
        <taxon>Streptomycetaceae</taxon>
        <taxon>Streptomyces</taxon>
    </lineage>
</organism>
<proteinExistence type="predicted"/>
<feature type="region of interest" description="Disordered" evidence="1">
    <location>
        <begin position="1"/>
        <end position="30"/>
    </location>
</feature>
<accession>A0AAU2A3U7</accession>
<dbReference type="AlphaFoldDB" id="A0AAU2A3U7"/>
<reference evidence="2" key="1">
    <citation type="submission" date="2022-10" db="EMBL/GenBank/DDBJ databases">
        <title>The complete genomes of actinobacterial strains from the NBC collection.</title>
        <authorList>
            <person name="Joergensen T.S."/>
            <person name="Alvarez Arevalo M."/>
            <person name="Sterndorff E.B."/>
            <person name="Faurdal D."/>
            <person name="Vuksanovic O."/>
            <person name="Mourched A.-S."/>
            <person name="Charusanti P."/>
            <person name="Shaw S."/>
            <person name="Blin K."/>
            <person name="Weber T."/>
        </authorList>
    </citation>
    <scope>NUCLEOTIDE SEQUENCE</scope>
    <source>
        <strain evidence="2">NBC_00093</strain>
    </source>
</reference>
<dbReference type="EMBL" id="CP108222">
    <property type="protein sequence ID" value="WTT18054.1"/>
    <property type="molecule type" value="Genomic_DNA"/>
</dbReference>
<protein>
    <submittedName>
        <fullName evidence="2">Uncharacterized protein</fullName>
    </submittedName>
</protein>
<feature type="compositionally biased region" description="Low complexity" evidence="1">
    <location>
        <begin position="1"/>
        <end position="21"/>
    </location>
</feature>
<gene>
    <name evidence="2" type="ORF">OHA22_22175</name>
</gene>
<evidence type="ECO:0000256" key="1">
    <source>
        <dbReference type="SAM" id="MobiDB-lite"/>
    </source>
</evidence>